<keyword evidence="2" id="KW-0732">Signal</keyword>
<dbReference type="InterPro" id="IPR013595">
    <property type="entry name" value="Pept_S33_TAP-like_C"/>
</dbReference>
<dbReference type="InterPro" id="IPR029058">
    <property type="entry name" value="AB_hydrolase_fold"/>
</dbReference>
<dbReference type="PANTHER" id="PTHR43248">
    <property type="entry name" value="2-SUCCINYL-6-HYDROXY-2,4-CYCLOHEXADIENE-1-CARBOXYLATE SYNTHASE"/>
    <property type="match status" value="1"/>
</dbReference>
<evidence type="ECO:0000256" key="1">
    <source>
        <dbReference type="ARBA" id="ARBA00010088"/>
    </source>
</evidence>
<keyword evidence="8" id="KW-1185">Reference proteome</keyword>
<dbReference type="Pfam" id="PF00561">
    <property type="entry name" value="Abhydrolase_1"/>
    <property type="match status" value="1"/>
</dbReference>
<gene>
    <name evidence="7" type="ORF">HF577_05915</name>
</gene>
<dbReference type="GO" id="GO:0016787">
    <property type="term" value="F:hydrolase activity"/>
    <property type="evidence" value="ECO:0007669"/>
    <property type="project" value="UniProtKB-KW"/>
</dbReference>
<dbReference type="EMBL" id="JAAXKY010000011">
    <property type="protein sequence ID" value="NMH76636.1"/>
    <property type="molecule type" value="Genomic_DNA"/>
</dbReference>
<feature type="region of interest" description="Disordered" evidence="4">
    <location>
        <begin position="493"/>
        <end position="522"/>
    </location>
</feature>
<dbReference type="PANTHER" id="PTHR43248:SF29">
    <property type="entry name" value="TRIPEPTIDYL AMINOPEPTIDASE"/>
    <property type="match status" value="1"/>
</dbReference>
<reference evidence="7 8" key="1">
    <citation type="submission" date="2020-04" db="EMBL/GenBank/DDBJ databases">
        <authorList>
            <person name="Klaysubun C."/>
            <person name="Duangmal K."/>
            <person name="Lipun K."/>
        </authorList>
    </citation>
    <scope>NUCLEOTIDE SEQUENCE [LARGE SCALE GENOMIC DNA]</scope>
    <source>
        <strain evidence="7 8">JCM 11839</strain>
    </source>
</reference>
<evidence type="ECO:0000259" key="5">
    <source>
        <dbReference type="Pfam" id="PF00561"/>
    </source>
</evidence>
<accession>A0ABX1R8C6</accession>
<dbReference type="Pfam" id="PF08386">
    <property type="entry name" value="Abhydrolase_4"/>
    <property type="match status" value="1"/>
</dbReference>
<evidence type="ECO:0000256" key="4">
    <source>
        <dbReference type="SAM" id="MobiDB-lite"/>
    </source>
</evidence>
<keyword evidence="3 7" id="KW-0378">Hydrolase</keyword>
<evidence type="ECO:0000256" key="3">
    <source>
        <dbReference type="ARBA" id="ARBA00022801"/>
    </source>
</evidence>
<evidence type="ECO:0000259" key="6">
    <source>
        <dbReference type="Pfam" id="PF08386"/>
    </source>
</evidence>
<sequence>MAAAGLVLVGAVIAPTAHPGLAGTAIAVPAAEVAPVADPEPDYTPPPVAWGPCSAAQLQAVSAQCGFVEVPLDYSAPQQAKIKLAVSMVKHTTPQAQYQGVMLVNPGGPGGSGFGLSLLGSAVPDNVGASYDWVGFDPRGVGSSQPALSCVPDYAGYNRPDYDPDTPGSEAAWLKRAESYAKACGAKNGDLLNHITTVDSADDMESIRKALGADQINYYGFSYGTYLGQVYATLFPDRVRRMVLDSVVDERNVWYQANLQQDVAFERNIQIFFDWIAKNDGVYRLGNSGEDVEKLFYSQKEKLRQKPAGGLIGPSELTDLFLGAGYDVRNWENVASAFSQWVNGGDAAGLKTVYSGSASTTDDNNYAVYLAVQCTDTQWPTDWNQWREDNAKVAVQAPFETWANAWYNAPCAFWPAKPAKPVQVDGSKVKSLLLIDETLDGATPFEGSLQARRLFPNSALVEGVGGTTHAASLSGDQCVDGHVADYLGKGTLPKRVPGDGSDAQCDPLPQPTPTALVAAGPA</sequence>
<dbReference type="SUPFAM" id="SSF53474">
    <property type="entry name" value="alpha/beta-Hydrolases"/>
    <property type="match status" value="1"/>
</dbReference>
<evidence type="ECO:0000313" key="8">
    <source>
        <dbReference type="Proteomes" id="UP001296706"/>
    </source>
</evidence>
<feature type="domain" description="AB hydrolase-1" evidence="5">
    <location>
        <begin position="101"/>
        <end position="275"/>
    </location>
</feature>
<comment type="caution">
    <text evidence="7">The sequence shown here is derived from an EMBL/GenBank/DDBJ whole genome shotgun (WGS) entry which is preliminary data.</text>
</comment>
<feature type="domain" description="Peptidase S33 tripeptidyl aminopeptidase-like C-terminal" evidence="6">
    <location>
        <begin position="402"/>
        <end position="495"/>
    </location>
</feature>
<evidence type="ECO:0000313" key="7">
    <source>
        <dbReference type="EMBL" id="NMH76636.1"/>
    </source>
</evidence>
<name>A0ABX1R8C6_9PSEU</name>
<protein>
    <submittedName>
        <fullName evidence="7">Alpha/beta hydrolase</fullName>
    </submittedName>
</protein>
<proteinExistence type="inferred from homology"/>
<dbReference type="InterPro" id="IPR051601">
    <property type="entry name" value="Serine_prot/Carboxylest_S33"/>
</dbReference>
<dbReference type="Gene3D" id="3.40.50.1820">
    <property type="entry name" value="alpha/beta hydrolase"/>
    <property type="match status" value="1"/>
</dbReference>
<dbReference type="Proteomes" id="UP001296706">
    <property type="component" value="Unassembled WGS sequence"/>
</dbReference>
<dbReference type="RefSeq" id="WP_169394709.1">
    <property type="nucleotide sequence ID" value="NZ_BAAAJH010000008.1"/>
</dbReference>
<comment type="similarity">
    <text evidence="1">Belongs to the peptidase S33 family.</text>
</comment>
<organism evidence="7 8">
    <name type="scientific">Pseudonocardia xinjiangensis</name>
    <dbReference type="NCBI Taxonomy" id="75289"/>
    <lineage>
        <taxon>Bacteria</taxon>
        <taxon>Bacillati</taxon>
        <taxon>Actinomycetota</taxon>
        <taxon>Actinomycetes</taxon>
        <taxon>Pseudonocardiales</taxon>
        <taxon>Pseudonocardiaceae</taxon>
        <taxon>Pseudonocardia</taxon>
    </lineage>
</organism>
<evidence type="ECO:0000256" key="2">
    <source>
        <dbReference type="ARBA" id="ARBA00022729"/>
    </source>
</evidence>
<dbReference type="InterPro" id="IPR000073">
    <property type="entry name" value="AB_hydrolase_1"/>
</dbReference>